<dbReference type="PANTHER" id="PTHR11926">
    <property type="entry name" value="GLUCOSYL/GLUCURONOSYL TRANSFERASES"/>
    <property type="match status" value="1"/>
</dbReference>
<dbReference type="GO" id="GO:0080044">
    <property type="term" value="F:quercetin 7-O-glucosyltransferase activity"/>
    <property type="evidence" value="ECO:0007669"/>
    <property type="project" value="TreeGrafter"/>
</dbReference>
<comment type="similarity">
    <text evidence="1">Belongs to the UDP-glycosyltransferase family.</text>
</comment>
<sequence length="302" mass="34078">MSPRHVLLVTFPAQGHINPSLQFAKRLVDMGIEVTFATSVYAQRRMEATAARDLPTGLTFSPYPDGYDDGFTFRDDGNKYMMEIRSRASKTLKDTIMAAAEQGRPVSCLIYTLLLPWVAEVAREVHIPSAHLWIQSATAFNAYYYYFNGFGDQIKAESNDPTWKIQLPGIPTLLSKHDIPSFMLPTSSERYSFALTSFNEQLEVFDVETKPKVLVNTLDSLEPDVLKSIDKYELIGVGPLIPSAFLDGKDPSDTSFGGDLFQKSDDYIEWLNSKPKSSVVYVSFGSLLSLQRLRWRRLQKGY</sequence>
<evidence type="ECO:0000256" key="1">
    <source>
        <dbReference type="ARBA" id="ARBA00009995"/>
    </source>
</evidence>
<dbReference type="AlphaFoldDB" id="A0AAW2SRU7"/>
<comment type="caution">
    <text evidence="4">The sequence shown here is derived from an EMBL/GenBank/DDBJ whole genome shotgun (WGS) entry which is preliminary data.</text>
</comment>
<proteinExistence type="inferred from homology"/>
<keyword evidence="3" id="KW-0808">Transferase</keyword>
<dbReference type="InterPro" id="IPR002213">
    <property type="entry name" value="UDP_glucos_trans"/>
</dbReference>
<reference evidence="4" key="1">
    <citation type="submission" date="2020-06" db="EMBL/GenBank/DDBJ databases">
        <authorList>
            <person name="Li T."/>
            <person name="Hu X."/>
            <person name="Zhang T."/>
            <person name="Song X."/>
            <person name="Zhang H."/>
            <person name="Dai N."/>
            <person name="Sheng W."/>
            <person name="Hou X."/>
            <person name="Wei L."/>
        </authorList>
    </citation>
    <scope>NUCLEOTIDE SEQUENCE</scope>
    <source>
        <strain evidence="4">KEN1</strain>
        <tissue evidence="4">Leaf</tissue>
    </source>
</reference>
<dbReference type="CDD" id="cd03784">
    <property type="entry name" value="GT1_Gtf-like"/>
    <property type="match status" value="1"/>
</dbReference>
<dbReference type="EMBL" id="JACGWN010000016">
    <property type="protein sequence ID" value="KAL0395301.1"/>
    <property type="molecule type" value="Genomic_DNA"/>
</dbReference>
<dbReference type="PANTHER" id="PTHR11926:SF870">
    <property type="entry name" value="UDP-GLYCOSYLTRANSFERASE 75B1"/>
    <property type="match status" value="1"/>
</dbReference>
<dbReference type="Gene3D" id="3.40.50.2000">
    <property type="entry name" value="Glycogen Phosphorylase B"/>
    <property type="match status" value="2"/>
</dbReference>
<dbReference type="FunFam" id="3.40.50.2000:FF:000167">
    <property type="entry name" value="Glycosyltransferase"/>
    <property type="match status" value="1"/>
</dbReference>
<evidence type="ECO:0000256" key="3">
    <source>
        <dbReference type="ARBA" id="ARBA00022679"/>
    </source>
</evidence>
<evidence type="ECO:0000313" key="4">
    <source>
        <dbReference type="EMBL" id="KAL0395301.1"/>
    </source>
</evidence>
<gene>
    <name evidence="4" type="ORF">Slati_4496300</name>
</gene>
<dbReference type="GO" id="GO:0080043">
    <property type="term" value="F:quercetin 3-O-glucosyltransferase activity"/>
    <property type="evidence" value="ECO:0007669"/>
    <property type="project" value="TreeGrafter"/>
</dbReference>
<evidence type="ECO:0000256" key="2">
    <source>
        <dbReference type="ARBA" id="ARBA00022676"/>
    </source>
</evidence>
<name>A0AAW2SRU7_9LAMI</name>
<accession>A0AAW2SRU7</accession>
<dbReference type="SUPFAM" id="SSF53756">
    <property type="entry name" value="UDP-Glycosyltransferase/glycogen phosphorylase"/>
    <property type="match status" value="1"/>
</dbReference>
<keyword evidence="2" id="KW-0328">Glycosyltransferase</keyword>
<protein>
    <submittedName>
        <fullName evidence="4">UDP-glycosyltransferase 75C1</fullName>
    </submittedName>
</protein>
<reference evidence="4" key="2">
    <citation type="journal article" date="2024" name="Plant">
        <title>Genomic evolution and insights into agronomic trait innovations of Sesamum species.</title>
        <authorList>
            <person name="Miao H."/>
            <person name="Wang L."/>
            <person name="Qu L."/>
            <person name="Liu H."/>
            <person name="Sun Y."/>
            <person name="Le M."/>
            <person name="Wang Q."/>
            <person name="Wei S."/>
            <person name="Zheng Y."/>
            <person name="Lin W."/>
            <person name="Duan Y."/>
            <person name="Cao H."/>
            <person name="Xiong S."/>
            <person name="Wang X."/>
            <person name="Wei L."/>
            <person name="Li C."/>
            <person name="Ma Q."/>
            <person name="Ju M."/>
            <person name="Zhao R."/>
            <person name="Li G."/>
            <person name="Mu C."/>
            <person name="Tian Q."/>
            <person name="Mei H."/>
            <person name="Zhang T."/>
            <person name="Gao T."/>
            <person name="Zhang H."/>
        </authorList>
    </citation>
    <scope>NUCLEOTIDE SEQUENCE</scope>
    <source>
        <strain evidence="4">KEN1</strain>
    </source>
</reference>
<organism evidence="4">
    <name type="scientific">Sesamum latifolium</name>
    <dbReference type="NCBI Taxonomy" id="2727402"/>
    <lineage>
        <taxon>Eukaryota</taxon>
        <taxon>Viridiplantae</taxon>
        <taxon>Streptophyta</taxon>
        <taxon>Embryophyta</taxon>
        <taxon>Tracheophyta</taxon>
        <taxon>Spermatophyta</taxon>
        <taxon>Magnoliopsida</taxon>
        <taxon>eudicotyledons</taxon>
        <taxon>Gunneridae</taxon>
        <taxon>Pentapetalae</taxon>
        <taxon>asterids</taxon>
        <taxon>lamiids</taxon>
        <taxon>Lamiales</taxon>
        <taxon>Pedaliaceae</taxon>
        <taxon>Sesamum</taxon>
    </lineage>
</organism>